<sequence length="491" mass="51629">MNTDVTSSALSSLLRALAPHMPSANIISQNDRMRPFEADALTMFKQLPLCVVLPENETQLKALLCACSALNIGVVTRGAGTGLSGGATPSAGAVLLVMSKFNCIIEVDGDNGVACVQAGVRNAAISEAAAVHGLYYAPDPSSQIACSIGGNVAENSGGVHCLKYGLTVHNVLKVRVMLMSGEVIELGGLAPDAVGLDLLPVFIGSEGMLGVVTTVWVKLVPKPRHAEVILASFPTVQSAADAVANVIAAGLIPAGLEMMDAASTAAVEAYLHAGYDLEAAALLLCESDGEPDVVAQEIAAMSQILREAGATRLQVSQNEAERLKFWAGRKSAFPAAARLAPDYYCMDGTIPRKSLGRILTAIAAMEQEFGLQCLNVFHAGDGNMHPMILFNGADPDEVERAEHFGAKILEASIALGGTITGEHGVGLEKIGHMCMQFTDEERGAMWAVKAAFDPPGLLNADKAIPTLHRCAEFGRMHVHHGEMPFPDLPRF</sequence>
<dbReference type="InterPro" id="IPR016164">
    <property type="entry name" value="FAD-linked_Oxase-like_C"/>
</dbReference>
<dbReference type="EMBL" id="CP031124">
    <property type="protein sequence ID" value="AXF86374.1"/>
    <property type="molecule type" value="Genomic_DNA"/>
</dbReference>
<keyword evidence="2" id="KW-0285">Flavoprotein</keyword>
<dbReference type="InterPro" id="IPR016169">
    <property type="entry name" value="FAD-bd_PCMH_sub2"/>
</dbReference>
<dbReference type="PROSITE" id="PS51387">
    <property type="entry name" value="FAD_PCMH"/>
    <property type="match status" value="1"/>
</dbReference>
<evidence type="ECO:0000313" key="7">
    <source>
        <dbReference type="Proteomes" id="UP000252182"/>
    </source>
</evidence>
<dbReference type="InterPro" id="IPR036318">
    <property type="entry name" value="FAD-bd_PCMH-like_sf"/>
</dbReference>
<dbReference type="Gene3D" id="3.30.70.2740">
    <property type="match status" value="1"/>
</dbReference>
<dbReference type="EC" id="1.-.-.-" evidence="6"/>
<accession>A0A345DDD6</accession>
<evidence type="ECO:0000256" key="4">
    <source>
        <dbReference type="ARBA" id="ARBA00023002"/>
    </source>
</evidence>
<evidence type="ECO:0000256" key="3">
    <source>
        <dbReference type="ARBA" id="ARBA00022827"/>
    </source>
</evidence>
<protein>
    <submittedName>
        <fullName evidence="6">Putative FAD-linked oxidoreductase</fullName>
        <ecNumber evidence="6">1.-.-.-</ecNumber>
    </submittedName>
</protein>
<organism evidence="6 7">
    <name type="scientific">Ephemeroptericola cinctiostellae</name>
    <dbReference type="NCBI Taxonomy" id="2268024"/>
    <lineage>
        <taxon>Bacteria</taxon>
        <taxon>Pseudomonadati</taxon>
        <taxon>Pseudomonadota</taxon>
        <taxon>Betaproteobacteria</taxon>
        <taxon>Burkholderiales</taxon>
        <taxon>Burkholderiaceae</taxon>
        <taxon>Ephemeroptericola</taxon>
    </lineage>
</organism>
<dbReference type="KEGG" id="hyf:DTO96_102128"/>
<dbReference type="InterPro" id="IPR006094">
    <property type="entry name" value="Oxid_FAD_bind_N"/>
</dbReference>
<keyword evidence="3" id="KW-0274">FAD</keyword>
<proteinExistence type="predicted"/>
<evidence type="ECO:0000256" key="1">
    <source>
        <dbReference type="ARBA" id="ARBA00001974"/>
    </source>
</evidence>
<dbReference type="Proteomes" id="UP000252182">
    <property type="component" value="Chromosome"/>
</dbReference>
<keyword evidence="4 6" id="KW-0560">Oxidoreductase</keyword>
<dbReference type="SUPFAM" id="SSF55103">
    <property type="entry name" value="FAD-linked oxidases, C-terminal domain"/>
    <property type="match status" value="1"/>
</dbReference>
<dbReference type="InterPro" id="IPR016171">
    <property type="entry name" value="Vanillyl_alc_oxidase_C-sub2"/>
</dbReference>
<dbReference type="PANTHER" id="PTHR42934">
    <property type="entry name" value="GLYCOLATE OXIDASE SUBUNIT GLCD"/>
    <property type="match status" value="1"/>
</dbReference>
<dbReference type="GO" id="GO:0071949">
    <property type="term" value="F:FAD binding"/>
    <property type="evidence" value="ECO:0007669"/>
    <property type="project" value="InterPro"/>
</dbReference>
<dbReference type="Pfam" id="PF01565">
    <property type="entry name" value="FAD_binding_4"/>
    <property type="match status" value="1"/>
</dbReference>
<dbReference type="PANTHER" id="PTHR42934:SF1">
    <property type="entry name" value="GLYCOLATE OXIDASE SUBUNIT GLCD"/>
    <property type="match status" value="1"/>
</dbReference>
<dbReference type="Gene3D" id="3.30.465.10">
    <property type="match status" value="1"/>
</dbReference>
<keyword evidence="7" id="KW-1185">Reference proteome</keyword>
<dbReference type="SUPFAM" id="SSF56176">
    <property type="entry name" value="FAD-binding/transporter-associated domain-like"/>
    <property type="match status" value="1"/>
</dbReference>
<reference evidence="7" key="1">
    <citation type="submission" date="2018-07" db="EMBL/GenBank/DDBJ databases">
        <authorList>
            <person name="Kim H."/>
        </authorList>
    </citation>
    <scope>NUCLEOTIDE SEQUENCE [LARGE SCALE GENOMIC DNA]</scope>
    <source>
        <strain evidence="7">F02</strain>
    </source>
</reference>
<name>A0A345DDD6_9BURK</name>
<dbReference type="Pfam" id="PF02913">
    <property type="entry name" value="FAD-oxidase_C"/>
    <property type="match status" value="1"/>
</dbReference>
<dbReference type="AlphaFoldDB" id="A0A345DDD6"/>
<dbReference type="InterPro" id="IPR051914">
    <property type="entry name" value="FAD-linked_OxidoTrans_Type4"/>
</dbReference>
<dbReference type="InterPro" id="IPR016166">
    <property type="entry name" value="FAD-bd_PCMH"/>
</dbReference>
<evidence type="ECO:0000256" key="2">
    <source>
        <dbReference type="ARBA" id="ARBA00022630"/>
    </source>
</evidence>
<dbReference type="RefSeq" id="WP_225972492.1">
    <property type="nucleotide sequence ID" value="NZ_CP031124.1"/>
</dbReference>
<evidence type="ECO:0000313" key="6">
    <source>
        <dbReference type="EMBL" id="AXF86374.1"/>
    </source>
</evidence>
<dbReference type="GO" id="GO:0016491">
    <property type="term" value="F:oxidoreductase activity"/>
    <property type="evidence" value="ECO:0007669"/>
    <property type="project" value="UniProtKB-KW"/>
</dbReference>
<feature type="domain" description="FAD-binding PCMH-type" evidence="5">
    <location>
        <begin position="44"/>
        <end position="222"/>
    </location>
</feature>
<comment type="cofactor">
    <cofactor evidence="1">
        <name>FAD</name>
        <dbReference type="ChEBI" id="CHEBI:57692"/>
    </cofactor>
</comment>
<evidence type="ECO:0000259" key="5">
    <source>
        <dbReference type="PROSITE" id="PS51387"/>
    </source>
</evidence>
<gene>
    <name evidence="6" type="ORF">DTO96_102128</name>
</gene>
<dbReference type="Gene3D" id="1.10.45.10">
    <property type="entry name" value="Vanillyl-alcohol Oxidase, Chain A, domain 4"/>
    <property type="match status" value="1"/>
</dbReference>
<dbReference type="InterPro" id="IPR004113">
    <property type="entry name" value="FAD-bd_oxidored_4_C"/>
</dbReference>